<dbReference type="InterPro" id="IPR008978">
    <property type="entry name" value="HSP20-like_chaperone"/>
</dbReference>
<evidence type="ECO:0000313" key="5">
    <source>
        <dbReference type="Proteomes" id="UP000430222"/>
    </source>
</evidence>
<proteinExistence type="inferred from homology"/>
<dbReference type="Gene3D" id="2.60.40.790">
    <property type="match status" value="1"/>
</dbReference>
<accession>A0A6I2UWY5</accession>
<reference evidence="4 5" key="1">
    <citation type="submission" date="2019-08" db="EMBL/GenBank/DDBJ databases">
        <title>In-depth cultivation of the pig gut microbiome towards novel bacterial diversity and tailored functional studies.</title>
        <authorList>
            <person name="Wylensek D."/>
            <person name="Hitch T.C.A."/>
            <person name="Clavel T."/>
        </authorList>
    </citation>
    <scope>NUCLEOTIDE SEQUENCE [LARGE SCALE GENOMIC DNA]</scope>
    <source>
        <strain evidence="5">WCA-380-WT-3B3</strain>
    </source>
</reference>
<dbReference type="EMBL" id="VUNL01000006">
    <property type="protein sequence ID" value="MSV24885.1"/>
    <property type="molecule type" value="Genomic_DNA"/>
</dbReference>
<dbReference type="InterPro" id="IPR002068">
    <property type="entry name" value="A-crystallin/Hsp20_dom"/>
</dbReference>
<organism evidence="4 5">
    <name type="scientific">Selenomonas montiformis</name>
    <dbReference type="NCBI Taxonomy" id="2652285"/>
    <lineage>
        <taxon>Bacteria</taxon>
        <taxon>Bacillati</taxon>
        <taxon>Bacillota</taxon>
        <taxon>Negativicutes</taxon>
        <taxon>Selenomonadales</taxon>
        <taxon>Selenomonadaceae</taxon>
        <taxon>Selenomonas</taxon>
    </lineage>
</organism>
<name>A0A6I2UWY5_9FIRM</name>
<dbReference type="AlphaFoldDB" id="A0A6I2UWY5"/>
<evidence type="ECO:0000256" key="2">
    <source>
        <dbReference type="RuleBase" id="RU003616"/>
    </source>
</evidence>
<dbReference type="RefSeq" id="WP_154620645.1">
    <property type="nucleotide sequence ID" value="NZ_CBCTNG010000011.1"/>
</dbReference>
<sequence length="147" mass="16920">MFRTIPFNIRENAEKGRELMEKALDFAAGQSFHPFGRVSAVISPFRVDVVDTDASYELFAELPGFAKEQIHVSYDENNCLRIKAERPVPEMQVRYLCRERRCGDFEREFFVDGIDPEGVSAAYEDGVLHLVLPKVKEKDNRTVFTIE</sequence>
<dbReference type="InterPro" id="IPR031107">
    <property type="entry name" value="Small_HSP"/>
</dbReference>
<dbReference type="Proteomes" id="UP000430222">
    <property type="component" value="Unassembled WGS sequence"/>
</dbReference>
<comment type="caution">
    <text evidence="4">The sequence shown here is derived from an EMBL/GenBank/DDBJ whole genome shotgun (WGS) entry which is preliminary data.</text>
</comment>
<protein>
    <submittedName>
        <fullName evidence="4">Hsp20 family protein</fullName>
    </submittedName>
</protein>
<gene>
    <name evidence="4" type="ORF">FYJ78_06755</name>
</gene>
<keyword evidence="5" id="KW-1185">Reference proteome</keyword>
<comment type="similarity">
    <text evidence="1 2">Belongs to the small heat shock protein (HSP20) family.</text>
</comment>
<evidence type="ECO:0000259" key="3">
    <source>
        <dbReference type="PROSITE" id="PS01031"/>
    </source>
</evidence>
<dbReference type="PANTHER" id="PTHR11527">
    <property type="entry name" value="HEAT-SHOCK PROTEIN 20 FAMILY MEMBER"/>
    <property type="match status" value="1"/>
</dbReference>
<dbReference type="SUPFAM" id="SSF49764">
    <property type="entry name" value="HSP20-like chaperones"/>
    <property type="match status" value="1"/>
</dbReference>
<dbReference type="Pfam" id="PF00011">
    <property type="entry name" value="HSP20"/>
    <property type="match status" value="1"/>
</dbReference>
<evidence type="ECO:0000256" key="1">
    <source>
        <dbReference type="PROSITE-ProRule" id="PRU00285"/>
    </source>
</evidence>
<feature type="domain" description="SHSP" evidence="3">
    <location>
        <begin position="36"/>
        <end position="147"/>
    </location>
</feature>
<evidence type="ECO:0000313" key="4">
    <source>
        <dbReference type="EMBL" id="MSV24885.1"/>
    </source>
</evidence>
<dbReference type="PROSITE" id="PS01031">
    <property type="entry name" value="SHSP"/>
    <property type="match status" value="1"/>
</dbReference>